<dbReference type="InterPro" id="IPR013098">
    <property type="entry name" value="Ig_I-set"/>
</dbReference>
<dbReference type="Pfam" id="PF13927">
    <property type="entry name" value="Ig_3"/>
    <property type="match status" value="3"/>
</dbReference>
<dbReference type="Ensembl" id="ENSORLT00020012188.1">
    <property type="protein sequence ID" value="ENSORLP00020001932.1"/>
    <property type="gene ID" value="ENSORLG00020002663.1"/>
</dbReference>
<dbReference type="Proteomes" id="UP000265180">
    <property type="component" value="Chromosome 16"/>
</dbReference>
<dbReference type="Gene3D" id="2.60.40.10">
    <property type="entry name" value="Immunoglobulins"/>
    <property type="match status" value="7"/>
</dbReference>
<evidence type="ECO:0000256" key="2">
    <source>
        <dbReference type="ARBA" id="ARBA00023157"/>
    </source>
</evidence>
<dbReference type="AlphaFoldDB" id="A0A3P9K050"/>
<feature type="domain" description="Ig-like" evidence="5">
    <location>
        <begin position="339"/>
        <end position="396"/>
    </location>
</feature>
<feature type="domain" description="Ig-like" evidence="5">
    <location>
        <begin position="85"/>
        <end position="173"/>
    </location>
</feature>
<evidence type="ECO:0000256" key="4">
    <source>
        <dbReference type="ARBA" id="ARBA00023319"/>
    </source>
</evidence>
<keyword evidence="4" id="KW-0393">Immunoglobulin domain</keyword>
<evidence type="ECO:0000313" key="6">
    <source>
        <dbReference type="Ensembl" id="ENSORLP00020001932.1"/>
    </source>
</evidence>
<dbReference type="Pfam" id="PF00047">
    <property type="entry name" value="ig"/>
    <property type="match status" value="2"/>
</dbReference>
<feature type="domain" description="Ig-like" evidence="5">
    <location>
        <begin position="499"/>
        <end position="579"/>
    </location>
</feature>
<name>A0A3P9K050_ORYLA</name>
<proteinExistence type="predicted"/>
<keyword evidence="1" id="KW-0732">Signal</keyword>
<dbReference type="InterPro" id="IPR013151">
    <property type="entry name" value="Immunoglobulin_dom"/>
</dbReference>
<dbReference type="PANTHER" id="PTHR44337">
    <property type="entry name" value="CARCINOEMBRYONIC ANTIGEN-RELATED CELL ADHESION MOLECULE 8"/>
    <property type="match status" value="1"/>
</dbReference>
<dbReference type="InterPro" id="IPR036179">
    <property type="entry name" value="Ig-like_dom_sf"/>
</dbReference>
<dbReference type="Pfam" id="PF07679">
    <property type="entry name" value="I-set"/>
    <property type="match status" value="1"/>
</dbReference>
<feature type="domain" description="Ig-like" evidence="5">
    <location>
        <begin position="220"/>
        <end position="329"/>
    </location>
</feature>
<dbReference type="InterPro" id="IPR007110">
    <property type="entry name" value="Ig-like_dom"/>
</dbReference>
<evidence type="ECO:0000256" key="3">
    <source>
        <dbReference type="ARBA" id="ARBA00023180"/>
    </source>
</evidence>
<feature type="domain" description="Ig-like" evidence="5">
    <location>
        <begin position="178"/>
        <end position="212"/>
    </location>
</feature>
<dbReference type="InterPro" id="IPR003598">
    <property type="entry name" value="Ig_sub2"/>
</dbReference>
<dbReference type="SMART" id="SM00409">
    <property type="entry name" value="IG"/>
    <property type="match status" value="7"/>
</dbReference>
<dbReference type="PANTHER" id="PTHR44337:SF20">
    <property type="entry name" value="CARCINOEMBRYONIC ANTIGEN-RELATED CELL ADHESION MOLECULE 5-RELATED"/>
    <property type="match status" value="1"/>
</dbReference>
<keyword evidence="3" id="KW-0325">Glycoprotein</keyword>
<dbReference type="CDD" id="cd00096">
    <property type="entry name" value="Ig"/>
    <property type="match status" value="1"/>
</dbReference>
<dbReference type="SMART" id="SM00408">
    <property type="entry name" value="IGc2"/>
    <property type="match status" value="6"/>
</dbReference>
<reference evidence="6" key="3">
    <citation type="submission" date="2025-08" db="UniProtKB">
        <authorList>
            <consortium name="Ensembl"/>
        </authorList>
    </citation>
    <scope>IDENTIFICATION</scope>
    <source>
        <strain evidence="6">HNI</strain>
    </source>
</reference>
<accession>A0A3P9K050</accession>
<reference evidence="6" key="4">
    <citation type="submission" date="2025-09" db="UniProtKB">
        <authorList>
            <consortium name="Ensembl"/>
        </authorList>
    </citation>
    <scope>IDENTIFICATION</scope>
    <source>
        <strain evidence="6">HNI</strain>
    </source>
</reference>
<sequence length="637" mass="68871">MFASLTEADGPFTAVTWNVNTTTLIINYLSDSTFISPDYQDRITFFPTTASLELRNLTLDDGGQYSVTVNPDGRAGTINVDIYVPLSSVTVTRQSADLLEFSSFSLTCSSSGSSLSFIWMNSSSEVTGSDRVQITDGGSTLTVVSVTRYDEQSYKCRAFNPVSEGISENSILSALYGPQAQPILFYQEGSEVSLSCSADSKPSAQFSWFLNGTKLPDSGPELTLRNIQISQRGDYSCQAFNSKILTNEMSPSFSISVIEGSSVTLTCEASGSSPSRKWKKDASDLSLSENVTLSNDNKVLTFRAVNKDNSGEYVCLVSNPVSSSEAKFTFIVNYGPQNLICSAESSPSGTFTWRLNGSEIIGSSAEFLKEKAQSSDSGTYTCEALNTVTKKQATVEHELNVQTESISNVTLKVTQTGLVEFRSSALMTCSVSSGSSLSFLWTNGSSVVTVSDRVQLSNGSSTLRVLNLTRFDSGPYRCSVSNPVSNGTSNTENVTINGPDNMALSVNGQETTSFAAGSNLSMLCSAESNPAAQLQWAFKGELVNSTGTWLKLINVSENQTGSYSCLAFNNNTSKYNNITRYITISSISDVLGLSLGSTDFPHHPKIFYVVEIWRLARPLQDLKILPMKPLLCRHCVC</sequence>
<keyword evidence="2" id="KW-1015">Disulfide bond</keyword>
<dbReference type="InterPro" id="IPR003599">
    <property type="entry name" value="Ig_sub"/>
</dbReference>
<organism evidence="6 7">
    <name type="scientific">Oryzias latipes</name>
    <name type="common">Japanese rice fish</name>
    <name type="synonym">Japanese killifish</name>
    <dbReference type="NCBI Taxonomy" id="8090"/>
    <lineage>
        <taxon>Eukaryota</taxon>
        <taxon>Metazoa</taxon>
        <taxon>Chordata</taxon>
        <taxon>Craniata</taxon>
        <taxon>Vertebrata</taxon>
        <taxon>Euteleostomi</taxon>
        <taxon>Actinopterygii</taxon>
        <taxon>Neopterygii</taxon>
        <taxon>Teleostei</taxon>
        <taxon>Neoteleostei</taxon>
        <taxon>Acanthomorphata</taxon>
        <taxon>Ovalentaria</taxon>
        <taxon>Atherinomorphae</taxon>
        <taxon>Beloniformes</taxon>
        <taxon>Adrianichthyidae</taxon>
        <taxon>Oryziinae</taxon>
        <taxon>Oryzias</taxon>
    </lineage>
</organism>
<feature type="domain" description="Ig-like" evidence="5">
    <location>
        <begin position="427"/>
        <end position="495"/>
    </location>
</feature>
<dbReference type="InterPro" id="IPR013783">
    <property type="entry name" value="Ig-like_fold"/>
</dbReference>
<dbReference type="InterPro" id="IPR052598">
    <property type="entry name" value="IgSF_CEA-related"/>
</dbReference>
<protein>
    <recommendedName>
        <fullName evidence="5">Ig-like domain-containing protein</fullName>
    </recommendedName>
</protein>
<evidence type="ECO:0000259" key="5">
    <source>
        <dbReference type="PROSITE" id="PS50835"/>
    </source>
</evidence>
<dbReference type="PROSITE" id="PS50835">
    <property type="entry name" value="IG_LIKE"/>
    <property type="match status" value="6"/>
</dbReference>
<reference key="1">
    <citation type="journal article" date="2007" name="Nature">
        <title>The medaka draft genome and insights into vertebrate genome evolution.</title>
        <authorList>
            <person name="Kasahara M."/>
            <person name="Naruse K."/>
            <person name="Sasaki S."/>
            <person name="Nakatani Y."/>
            <person name="Qu W."/>
            <person name="Ahsan B."/>
            <person name="Yamada T."/>
            <person name="Nagayasu Y."/>
            <person name="Doi K."/>
            <person name="Kasai Y."/>
            <person name="Jindo T."/>
            <person name="Kobayashi D."/>
            <person name="Shimada A."/>
            <person name="Toyoda A."/>
            <person name="Kuroki Y."/>
            <person name="Fujiyama A."/>
            <person name="Sasaki T."/>
            <person name="Shimizu A."/>
            <person name="Asakawa S."/>
            <person name="Shimizu N."/>
            <person name="Hashimoto S."/>
            <person name="Yang J."/>
            <person name="Lee Y."/>
            <person name="Matsushima K."/>
            <person name="Sugano S."/>
            <person name="Sakaizumi M."/>
            <person name="Narita T."/>
            <person name="Ohishi K."/>
            <person name="Haga S."/>
            <person name="Ohta F."/>
            <person name="Nomoto H."/>
            <person name="Nogata K."/>
            <person name="Morishita T."/>
            <person name="Endo T."/>
            <person name="Shin-I T."/>
            <person name="Takeda H."/>
            <person name="Morishita S."/>
            <person name="Kohara Y."/>
        </authorList>
    </citation>
    <scope>NUCLEOTIDE SEQUENCE [LARGE SCALE GENOMIC DNA]</scope>
    <source>
        <strain>Hd-rR</strain>
    </source>
</reference>
<evidence type="ECO:0000313" key="7">
    <source>
        <dbReference type="Proteomes" id="UP000265180"/>
    </source>
</evidence>
<reference evidence="6 7" key="2">
    <citation type="submission" date="2017-04" db="EMBL/GenBank/DDBJ databases">
        <title>CpG methylation of centromeres and impact of large insertions on vertebrate speciation.</title>
        <authorList>
            <person name="Ichikawa K."/>
            <person name="Yoshimura J."/>
            <person name="Morishita S."/>
        </authorList>
    </citation>
    <scope>NUCLEOTIDE SEQUENCE</scope>
    <source>
        <strain evidence="6 7">HNI</strain>
    </source>
</reference>
<evidence type="ECO:0000256" key="1">
    <source>
        <dbReference type="ARBA" id="ARBA00022729"/>
    </source>
</evidence>
<dbReference type="SUPFAM" id="SSF48726">
    <property type="entry name" value="Immunoglobulin"/>
    <property type="match status" value="7"/>
</dbReference>